<dbReference type="KEGG" id="dha:DEHA2G07678g"/>
<name>Q6BIU0_DEBHA</name>
<sequence length="252" mass="28740">MKIGKLFTKINMKSFQSNNLSQSSFSKPSSSHRYNTPSASNNNKENYYKFSSISSNSSIRRHISPTECIHSWETSLDKELNKILRETLNGPNKDNRNGTLVDHSIRKLKQLYDEKDESDILKLLAMDVAELSSLSIPNIETENHAVGNYSIPQFLNLVETNHLLMTKLNEIQKAINIYNIKKSVVIDRMSKRLENPNVNPTQETLSCNQSVDEDWQDFISTNKIRKQEKLDNINETLSLSNSSLSDLDTIDG</sequence>
<evidence type="ECO:0000313" key="3">
    <source>
        <dbReference type="Proteomes" id="UP000000599"/>
    </source>
</evidence>
<dbReference type="GeneID" id="2904762"/>
<evidence type="ECO:0000256" key="1">
    <source>
        <dbReference type="SAM" id="MobiDB-lite"/>
    </source>
</evidence>
<dbReference type="HOGENOM" id="CLU_1102750_0_0_1"/>
<feature type="region of interest" description="Disordered" evidence="1">
    <location>
        <begin position="18"/>
        <end position="41"/>
    </location>
</feature>
<gene>
    <name evidence="2" type="ordered locus">DEHA2G07678g</name>
</gene>
<dbReference type="VEuPathDB" id="FungiDB:DEHA2G07678g"/>
<dbReference type="EMBL" id="CR382139">
    <property type="protein sequence ID" value="CAG90344.2"/>
    <property type="molecule type" value="Genomic_DNA"/>
</dbReference>
<dbReference type="eggNOG" id="ENOG502R0NN">
    <property type="taxonomic scope" value="Eukaryota"/>
</dbReference>
<dbReference type="AlphaFoldDB" id="Q6BIU0"/>
<feature type="compositionally biased region" description="Low complexity" evidence="1">
    <location>
        <begin position="18"/>
        <end position="31"/>
    </location>
</feature>
<accession>Q6BIU0</accession>
<protein>
    <submittedName>
        <fullName evidence="2">DEHA2G07678p</fullName>
    </submittedName>
</protein>
<dbReference type="RefSeq" id="XP_461881.2">
    <property type="nucleotide sequence ID" value="XM_461881.1"/>
</dbReference>
<keyword evidence="3" id="KW-1185">Reference proteome</keyword>
<feature type="compositionally biased region" description="Polar residues" evidence="1">
    <location>
        <begin position="32"/>
        <end position="41"/>
    </location>
</feature>
<dbReference type="OrthoDB" id="4022610at2759"/>
<proteinExistence type="predicted"/>
<evidence type="ECO:0000313" key="2">
    <source>
        <dbReference type="EMBL" id="CAG90344.2"/>
    </source>
</evidence>
<organism evidence="2 3">
    <name type="scientific">Debaryomyces hansenii (strain ATCC 36239 / CBS 767 / BCRC 21394 / JCM 1990 / NBRC 0083 / IGC 2968)</name>
    <name type="common">Yeast</name>
    <name type="synonym">Torulaspora hansenii</name>
    <dbReference type="NCBI Taxonomy" id="284592"/>
    <lineage>
        <taxon>Eukaryota</taxon>
        <taxon>Fungi</taxon>
        <taxon>Dikarya</taxon>
        <taxon>Ascomycota</taxon>
        <taxon>Saccharomycotina</taxon>
        <taxon>Pichiomycetes</taxon>
        <taxon>Debaryomycetaceae</taxon>
        <taxon>Debaryomyces</taxon>
    </lineage>
</organism>
<dbReference type="InParanoid" id="Q6BIU0"/>
<reference evidence="2 3" key="1">
    <citation type="journal article" date="2004" name="Nature">
        <title>Genome evolution in yeasts.</title>
        <authorList>
            <consortium name="Genolevures"/>
            <person name="Dujon B."/>
            <person name="Sherman D."/>
            <person name="Fischer G."/>
            <person name="Durrens P."/>
            <person name="Casaregola S."/>
            <person name="Lafontaine I."/>
            <person name="de Montigny J."/>
            <person name="Marck C."/>
            <person name="Neuveglise C."/>
            <person name="Talla E."/>
            <person name="Goffard N."/>
            <person name="Frangeul L."/>
            <person name="Aigle M."/>
            <person name="Anthouard V."/>
            <person name="Babour A."/>
            <person name="Barbe V."/>
            <person name="Barnay S."/>
            <person name="Blanchin S."/>
            <person name="Beckerich J.M."/>
            <person name="Beyne E."/>
            <person name="Bleykasten C."/>
            <person name="Boisrame A."/>
            <person name="Boyer J."/>
            <person name="Cattolico L."/>
            <person name="Confanioleri F."/>
            <person name="de Daruvar A."/>
            <person name="Despons L."/>
            <person name="Fabre E."/>
            <person name="Fairhead C."/>
            <person name="Ferry-Dumazet H."/>
            <person name="Groppi A."/>
            <person name="Hantraye F."/>
            <person name="Hennequin C."/>
            <person name="Jauniaux N."/>
            <person name="Joyet P."/>
            <person name="Kachouri R."/>
            <person name="Kerrest A."/>
            <person name="Koszul R."/>
            <person name="Lemaire M."/>
            <person name="Lesur I."/>
            <person name="Ma L."/>
            <person name="Muller H."/>
            <person name="Nicaud J.M."/>
            <person name="Nikolski M."/>
            <person name="Oztas S."/>
            <person name="Ozier-Kalogeropoulos O."/>
            <person name="Pellenz S."/>
            <person name="Potier S."/>
            <person name="Richard G.F."/>
            <person name="Straub M.L."/>
            <person name="Suleau A."/>
            <person name="Swennene D."/>
            <person name="Tekaia F."/>
            <person name="Wesolowski-Louvel M."/>
            <person name="Westhof E."/>
            <person name="Wirth B."/>
            <person name="Zeniou-Meyer M."/>
            <person name="Zivanovic I."/>
            <person name="Bolotin-Fukuhara M."/>
            <person name="Thierry A."/>
            <person name="Bouchier C."/>
            <person name="Caudron B."/>
            <person name="Scarpelli C."/>
            <person name="Gaillardin C."/>
            <person name="Weissenbach J."/>
            <person name="Wincker P."/>
            <person name="Souciet J.L."/>
        </authorList>
    </citation>
    <scope>NUCLEOTIDE SEQUENCE [LARGE SCALE GENOMIC DNA]</scope>
    <source>
        <strain evidence="3">ATCC 36239 / CBS 767 / BCRC 21394 / JCM 1990 / NBRC 0083 / IGC 2968</strain>
    </source>
</reference>
<dbReference type="Proteomes" id="UP000000599">
    <property type="component" value="Chromosome G"/>
</dbReference>
<dbReference type="OMA" id="HISPTEC"/>